<dbReference type="PANTHER" id="PTHR21666">
    <property type="entry name" value="PEPTIDASE-RELATED"/>
    <property type="match status" value="1"/>
</dbReference>
<dbReference type="InterPro" id="IPR011055">
    <property type="entry name" value="Dup_hybrid_motif"/>
</dbReference>
<dbReference type="KEGG" id="bhc:JFL75_15495"/>
<evidence type="ECO:0000256" key="1">
    <source>
        <dbReference type="SAM" id="MobiDB-lite"/>
    </source>
</evidence>
<dbReference type="Proteomes" id="UP000595917">
    <property type="component" value="Chromosome"/>
</dbReference>
<keyword evidence="2" id="KW-0472">Membrane</keyword>
<dbReference type="Gene3D" id="2.70.70.10">
    <property type="entry name" value="Glucose Permease (Domain IIA)"/>
    <property type="match status" value="1"/>
</dbReference>
<reference evidence="4" key="1">
    <citation type="submission" date="2021-01" db="EMBL/GenBank/DDBJ databases">
        <title>Description of Breznakiella homolactica.</title>
        <authorList>
            <person name="Song Y."/>
            <person name="Brune A."/>
        </authorList>
    </citation>
    <scope>NUCLEOTIDE SEQUENCE</scope>
    <source>
        <strain evidence="4">RmG30</strain>
    </source>
</reference>
<organism evidence="4 5">
    <name type="scientific">Breznakiella homolactica</name>
    <dbReference type="NCBI Taxonomy" id="2798577"/>
    <lineage>
        <taxon>Bacteria</taxon>
        <taxon>Pseudomonadati</taxon>
        <taxon>Spirochaetota</taxon>
        <taxon>Spirochaetia</taxon>
        <taxon>Spirochaetales</taxon>
        <taxon>Breznakiellaceae</taxon>
        <taxon>Breznakiella</taxon>
    </lineage>
</organism>
<keyword evidence="2" id="KW-1133">Transmembrane helix</keyword>
<name>A0A7T7XL76_9SPIR</name>
<dbReference type="InterPro" id="IPR036779">
    <property type="entry name" value="LysM_dom_sf"/>
</dbReference>
<sequence>MKDIIAAQRVHKRKSYTPRTENTGYLHFNINQFKQHPAQGKKHRKDTSQGFPVQPGVLSNLFKVNYSGRNPLKNTTVRRKKNTPSSGTRRSALFPGTAGIGINRPAKRKSSGAKAPAPGSVFSTLGTICGVAIIGIVSFLAINWEGFAPYRSVSVIPEDDGGHRLALAAYTGLNTPEQGEAQDDAIPLDLMETFSWESYTVQRGDSVSKIAASRSLSMDAVIASNGITNAKRIQEGQVLRLPNMDGVPYTVKSGDSLSKIASGLGVPLEAVLDANDLDSEIITPGTVLFIPGAKMRTEDLKMALGELFIYPIRGRLTSPYGWRSDPFTGVRRFHAAIDLAAPTGTTIKASMDGRISAVGYNSVYGKYVIVTHSNGYQTLYAHMNATSAVKGDYVTQGSKIGEVGSTGLSTGPHVHFAIYKNGRAVNPLEFLNS</sequence>
<gene>
    <name evidence="4" type="ORF">JFL75_15495</name>
</gene>
<dbReference type="InterPro" id="IPR018392">
    <property type="entry name" value="LysM"/>
</dbReference>
<dbReference type="Gene3D" id="3.10.350.10">
    <property type="entry name" value="LysM domain"/>
    <property type="match status" value="2"/>
</dbReference>
<evidence type="ECO:0000313" key="4">
    <source>
        <dbReference type="EMBL" id="QQO08322.1"/>
    </source>
</evidence>
<dbReference type="EMBL" id="CP067089">
    <property type="protein sequence ID" value="QQO08322.1"/>
    <property type="molecule type" value="Genomic_DNA"/>
</dbReference>
<evidence type="ECO:0000256" key="2">
    <source>
        <dbReference type="SAM" id="Phobius"/>
    </source>
</evidence>
<protein>
    <submittedName>
        <fullName evidence="4">M23 family metallopeptidase</fullName>
    </submittedName>
</protein>
<feature type="transmembrane region" description="Helical" evidence="2">
    <location>
        <begin position="117"/>
        <end position="142"/>
    </location>
</feature>
<dbReference type="Pfam" id="PF01476">
    <property type="entry name" value="LysM"/>
    <property type="match status" value="2"/>
</dbReference>
<evidence type="ECO:0000313" key="5">
    <source>
        <dbReference type="Proteomes" id="UP000595917"/>
    </source>
</evidence>
<dbReference type="CDD" id="cd00118">
    <property type="entry name" value="LysM"/>
    <property type="match status" value="2"/>
</dbReference>
<dbReference type="SMART" id="SM00257">
    <property type="entry name" value="LysM"/>
    <property type="match status" value="2"/>
</dbReference>
<dbReference type="SUPFAM" id="SSF51261">
    <property type="entry name" value="Duplicated hybrid motif"/>
    <property type="match status" value="1"/>
</dbReference>
<keyword evidence="5" id="KW-1185">Reference proteome</keyword>
<feature type="domain" description="LysM" evidence="3">
    <location>
        <begin position="247"/>
        <end position="290"/>
    </location>
</feature>
<feature type="domain" description="LysM" evidence="3">
    <location>
        <begin position="197"/>
        <end position="241"/>
    </location>
</feature>
<dbReference type="AlphaFoldDB" id="A0A7T7XL76"/>
<proteinExistence type="predicted"/>
<dbReference type="PANTHER" id="PTHR21666:SF270">
    <property type="entry name" value="MUREIN HYDROLASE ACTIVATOR ENVC"/>
    <property type="match status" value="1"/>
</dbReference>
<evidence type="ECO:0000259" key="3">
    <source>
        <dbReference type="PROSITE" id="PS51782"/>
    </source>
</evidence>
<dbReference type="InterPro" id="IPR050570">
    <property type="entry name" value="Cell_wall_metabolism_enzyme"/>
</dbReference>
<feature type="region of interest" description="Disordered" evidence="1">
    <location>
        <begin position="70"/>
        <end position="116"/>
    </location>
</feature>
<dbReference type="PROSITE" id="PS51782">
    <property type="entry name" value="LYSM"/>
    <property type="match status" value="2"/>
</dbReference>
<accession>A0A7T7XL76</accession>
<dbReference type="InterPro" id="IPR016047">
    <property type="entry name" value="M23ase_b-sheet_dom"/>
</dbReference>
<keyword evidence="2" id="KW-0812">Transmembrane</keyword>
<dbReference type="Pfam" id="PF01551">
    <property type="entry name" value="Peptidase_M23"/>
    <property type="match status" value="1"/>
</dbReference>
<dbReference type="GO" id="GO:0004222">
    <property type="term" value="F:metalloendopeptidase activity"/>
    <property type="evidence" value="ECO:0007669"/>
    <property type="project" value="TreeGrafter"/>
</dbReference>
<dbReference type="CDD" id="cd12797">
    <property type="entry name" value="M23_peptidase"/>
    <property type="match status" value="1"/>
</dbReference>